<evidence type="ECO:0000256" key="1">
    <source>
        <dbReference type="SAM" id="Coils"/>
    </source>
</evidence>
<name>A0ABS5V6J7_9GAMM</name>
<dbReference type="RefSeq" id="WP_214508240.1">
    <property type="nucleotide sequence ID" value="NZ_JAHEPS010000007.1"/>
</dbReference>
<keyword evidence="1" id="KW-0175">Coiled coil</keyword>
<evidence type="ECO:0000313" key="2">
    <source>
        <dbReference type="EMBL" id="MBT1446055.1"/>
    </source>
</evidence>
<dbReference type="EMBL" id="JAHEPS010000007">
    <property type="protein sequence ID" value="MBT1446055.1"/>
    <property type="molecule type" value="Genomic_DNA"/>
</dbReference>
<organism evidence="2 3">
    <name type="scientific">Shewanella jiangmenensis</name>
    <dbReference type="NCBI Taxonomy" id="2837387"/>
    <lineage>
        <taxon>Bacteria</taxon>
        <taxon>Pseudomonadati</taxon>
        <taxon>Pseudomonadota</taxon>
        <taxon>Gammaproteobacteria</taxon>
        <taxon>Alteromonadales</taxon>
        <taxon>Shewanellaceae</taxon>
        <taxon>Shewanella</taxon>
    </lineage>
</organism>
<dbReference type="Proteomes" id="UP001195903">
    <property type="component" value="Unassembled WGS sequence"/>
</dbReference>
<gene>
    <name evidence="2" type="ORF">KJI95_16285</name>
</gene>
<proteinExistence type="predicted"/>
<reference evidence="2 3" key="1">
    <citation type="submission" date="2021-05" db="EMBL/GenBank/DDBJ databases">
        <title>Shewanella sp. JM162201.</title>
        <authorList>
            <person name="Xu S."/>
            <person name="Li A."/>
        </authorList>
    </citation>
    <scope>NUCLEOTIDE SEQUENCE [LARGE SCALE GENOMIC DNA]</scope>
    <source>
        <strain evidence="2 3">JM162201</strain>
    </source>
</reference>
<feature type="coiled-coil region" evidence="1">
    <location>
        <begin position="1"/>
        <end position="28"/>
    </location>
</feature>
<sequence>MNNRDLIIANLEEAIEQLQETASELRGDKEYDEGQLRIDLEHAYHHLNFAWHIRRASETEAAECSQENYVKWSKFPVGEILEYE</sequence>
<protein>
    <submittedName>
        <fullName evidence="2">Uncharacterized protein</fullName>
    </submittedName>
</protein>
<accession>A0ABS5V6J7</accession>
<keyword evidence="3" id="KW-1185">Reference proteome</keyword>
<evidence type="ECO:0000313" key="3">
    <source>
        <dbReference type="Proteomes" id="UP001195903"/>
    </source>
</evidence>
<comment type="caution">
    <text evidence="2">The sequence shown here is derived from an EMBL/GenBank/DDBJ whole genome shotgun (WGS) entry which is preliminary data.</text>
</comment>